<evidence type="ECO:0000256" key="4">
    <source>
        <dbReference type="SAM" id="Coils"/>
    </source>
</evidence>
<dbReference type="GO" id="GO:0015562">
    <property type="term" value="F:efflux transmembrane transporter activity"/>
    <property type="evidence" value="ECO:0007669"/>
    <property type="project" value="TreeGrafter"/>
</dbReference>
<gene>
    <name evidence="8" type="ORF">SAMN02745784_02402</name>
</gene>
<accession>A0A1M4XUQ0</accession>
<dbReference type="Pfam" id="PF25954">
    <property type="entry name" value="Beta-barrel_RND_2"/>
    <property type="match status" value="1"/>
</dbReference>
<dbReference type="InterPro" id="IPR058627">
    <property type="entry name" value="MdtA-like_C"/>
</dbReference>
<dbReference type="Gene3D" id="2.40.420.20">
    <property type="match status" value="1"/>
</dbReference>
<dbReference type="EMBL" id="FQTY01000013">
    <property type="protein sequence ID" value="SHE97307.1"/>
    <property type="molecule type" value="Genomic_DNA"/>
</dbReference>
<feature type="coiled-coil region" evidence="4">
    <location>
        <begin position="124"/>
        <end position="196"/>
    </location>
</feature>
<dbReference type="InterPro" id="IPR058625">
    <property type="entry name" value="MdtA-like_BSH"/>
</dbReference>
<dbReference type="GO" id="GO:1990281">
    <property type="term" value="C:efflux pump complex"/>
    <property type="evidence" value="ECO:0007669"/>
    <property type="project" value="TreeGrafter"/>
</dbReference>
<protein>
    <submittedName>
        <fullName evidence="8">RND family efflux transporter, MFP subunit</fullName>
    </submittedName>
</protein>
<feature type="domain" description="Multidrug resistance protein MdtA-like barrel-sandwich hybrid" evidence="5">
    <location>
        <begin position="68"/>
        <end position="228"/>
    </location>
</feature>
<evidence type="ECO:0000259" key="7">
    <source>
        <dbReference type="Pfam" id="PF25967"/>
    </source>
</evidence>
<dbReference type="GeneID" id="90993880"/>
<name>A0A1M4XUQ0_9FIRM</name>
<evidence type="ECO:0000313" key="8">
    <source>
        <dbReference type="EMBL" id="SHE97307.1"/>
    </source>
</evidence>
<dbReference type="Gene3D" id="2.40.50.100">
    <property type="match status" value="2"/>
</dbReference>
<reference evidence="9" key="1">
    <citation type="submission" date="2016-11" db="EMBL/GenBank/DDBJ databases">
        <authorList>
            <person name="Varghese N."/>
            <person name="Submissions S."/>
        </authorList>
    </citation>
    <scope>NUCLEOTIDE SEQUENCE [LARGE SCALE GENOMIC DNA]</scope>
    <source>
        <strain evidence="9">DSM 18095</strain>
    </source>
</reference>
<organism evidence="8 9">
    <name type="scientific">Tissierella praeacuta DSM 18095</name>
    <dbReference type="NCBI Taxonomy" id="1123404"/>
    <lineage>
        <taxon>Bacteria</taxon>
        <taxon>Bacillati</taxon>
        <taxon>Bacillota</taxon>
        <taxon>Tissierellia</taxon>
        <taxon>Tissierellales</taxon>
        <taxon>Tissierellaceae</taxon>
        <taxon>Tissierella</taxon>
    </lineage>
</organism>
<keyword evidence="4" id="KW-0175">Coiled coil</keyword>
<sequence>MKSRKTKLLILLVILTTMLYGCKNKDVEVMAEPLKPVKIMEVKTQDYSDDIEISGNVKPAQLVKQGFKVAGVVGNIYVKEGDRISEGQTLMSLNPHDYELGVIAAQAQYDSLNMQLSSKIDSSINQAKANLDFIKTQLDRVRRLHEKGAVATKTVEELEVSLIVAENKYKEALDAKETAEAQLRQAGAALELAQSQLNDTVLHSPIDGTVVKQIFEVGETIAPGYPAFVLGRLDTLEVEVGVPDNLIDNIKVGEKVKLFIYGIDKELEGVISNIDATADLETRTFGVKIDIDNKDGDIKPGMIANVVINMDKVTTIIVPIDSVVDDANKSTIFVYDENTKTVSKREVKVGTVFGDHIQIVEGLKDGELVVVHGQFGLLEGEEVNARRVEKND</sequence>
<keyword evidence="3" id="KW-0813">Transport</keyword>
<dbReference type="STRING" id="1123404.SAMN02745784_02402"/>
<dbReference type="RefSeq" id="WP_072976595.1">
    <property type="nucleotide sequence ID" value="NZ_FQTY01000013.1"/>
</dbReference>
<dbReference type="Pfam" id="PF25917">
    <property type="entry name" value="BSH_RND"/>
    <property type="match status" value="1"/>
</dbReference>
<keyword evidence="9" id="KW-1185">Reference proteome</keyword>
<comment type="similarity">
    <text evidence="2">Belongs to the membrane fusion protein (MFP) (TC 8.A.1) family.</text>
</comment>
<dbReference type="SUPFAM" id="SSF111369">
    <property type="entry name" value="HlyD-like secretion proteins"/>
    <property type="match status" value="1"/>
</dbReference>
<feature type="domain" description="CusB-like beta-barrel" evidence="6">
    <location>
        <begin position="238"/>
        <end position="309"/>
    </location>
</feature>
<dbReference type="Pfam" id="PF25967">
    <property type="entry name" value="RND-MFP_C"/>
    <property type="match status" value="1"/>
</dbReference>
<dbReference type="NCBIfam" id="TIGR01730">
    <property type="entry name" value="RND_mfp"/>
    <property type="match status" value="1"/>
</dbReference>
<evidence type="ECO:0000259" key="5">
    <source>
        <dbReference type="Pfam" id="PF25917"/>
    </source>
</evidence>
<dbReference type="PANTHER" id="PTHR30469">
    <property type="entry name" value="MULTIDRUG RESISTANCE PROTEIN MDTA"/>
    <property type="match status" value="1"/>
</dbReference>
<comment type="subcellular location">
    <subcellularLocation>
        <location evidence="1">Cell envelope</location>
    </subcellularLocation>
</comment>
<proteinExistence type="inferred from homology"/>
<evidence type="ECO:0000256" key="1">
    <source>
        <dbReference type="ARBA" id="ARBA00004196"/>
    </source>
</evidence>
<dbReference type="Proteomes" id="UP000184114">
    <property type="component" value="Unassembled WGS sequence"/>
</dbReference>
<dbReference type="Gene3D" id="2.40.30.170">
    <property type="match status" value="1"/>
</dbReference>
<dbReference type="AlphaFoldDB" id="A0A1M4XUQ0"/>
<dbReference type="InterPro" id="IPR006143">
    <property type="entry name" value="RND_pump_MFP"/>
</dbReference>
<dbReference type="InterPro" id="IPR058792">
    <property type="entry name" value="Beta-barrel_RND_2"/>
</dbReference>
<evidence type="ECO:0000256" key="2">
    <source>
        <dbReference type="ARBA" id="ARBA00009477"/>
    </source>
</evidence>
<feature type="domain" description="Multidrug resistance protein MdtA-like C-terminal permuted SH3" evidence="7">
    <location>
        <begin position="316"/>
        <end position="373"/>
    </location>
</feature>
<dbReference type="PROSITE" id="PS51257">
    <property type="entry name" value="PROKAR_LIPOPROTEIN"/>
    <property type="match status" value="1"/>
</dbReference>
<evidence type="ECO:0000256" key="3">
    <source>
        <dbReference type="ARBA" id="ARBA00022448"/>
    </source>
</evidence>
<evidence type="ECO:0000313" key="9">
    <source>
        <dbReference type="Proteomes" id="UP000184114"/>
    </source>
</evidence>
<evidence type="ECO:0000259" key="6">
    <source>
        <dbReference type="Pfam" id="PF25954"/>
    </source>
</evidence>